<dbReference type="CDD" id="cd17423">
    <property type="entry name" value="MFS_MCT11_13"/>
    <property type="match status" value="1"/>
</dbReference>
<evidence type="ECO:0000256" key="9">
    <source>
        <dbReference type="ARBA" id="ARBA00022989"/>
    </source>
</evidence>
<keyword evidence="8" id="KW-0769">Symport</keyword>
<dbReference type="RefSeq" id="NP_001090862.1">
    <property type="nucleotide sequence ID" value="NM_001097393.1"/>
</dbReference>
<feature type="transmembrane region" description="Helical" evidence="18">
    <location>
        <begin position="210"/>
        <end position="231"/>
    </location>
</feature>
<comment type="function">
    <text evidence="13">Proton-linked monocarboxylate transporter. It catalyzes the transport of pyruvate across the plasma membrane. Probably involved in hepatic lipid metabolism: overexpression results in an increase of triacylglycerol(TAG) levels, small increases in intracellular diacylglycerols and decreases in lysophosphatidylcholine, cholesterol ester and sphingomyelin lipids.</text>
</comment>
<dbReference type="GO" id="GO:0008028">
    <property type="term" value="F:monocarboxylic acid transmembrane transporter activity"/>
    <property type="evidence" value="ECO:0000318"/>
    <property type="project" value="GO_Central"/>
</dbReference>
<reference evidence="20" key="2">
    <citation type="submission" date="2007-03" db="EMBL/GenBank/DDBJ databases">
        <authorList>
            <consortium name="NIH - Xenopus Gene Collection (XGC) project"/>
        </authorList>
    </citation>
    <scope>NUCLEOTIDE SEQUENCE [LARGE SCALE MRNA]</scope>
    <source>
        <tissue evidence="20">Whole embryo</tissue>
    </source>
</reference>
<keyword evidence="7" id="KW-0256">Endoplasmic reticulum</keyword>
<evidence type="ECO:0000256" key="14">
    <source>
        <dbReference type="ARBA" id="ARBA00062190"/>
    </source>
</evidence>
<dbReference type="PANTHER" id="PTHR11360">
    <property type="entry name" value="MONOCARBOXYLATE TRANSPORTER"/>
    <property type="match status" value="1"/>
</dbReference>
<evidence type="ECO:0000256" key="17">
    <source>
        <dbReference type="SAM" id="MobiDB-lite"/>
    </source>
</evidence>
<keyword evidence="4" id="KW-0813">Transport</keyword>
<dbReference type="SUPFAM" id="SSF103473">
    <property type="entry name" value="MFS general substrate transporter"/>
    <property type="match status" value="1"/>
</dbReference>
<dbReference type="GeneID" id="100038279"/>
<feature type="transmembrane region" description="Helical" evidence="18">
    <location>
        <begin position="15"/>
        <end position="42"/>
    </location>
</feature>
<dbReference type="KEGG" id="xtr:100038279"/>
<evidence type="ECO:0000313" key="21">
    <source>
        <dbReference type="Ensembl" id="ENSXETP00000103136"/>
    </source>
</evidence>
<evidence type="ECO:0000256" key="1">
    <source>
        <dbReference type="ARBA" id="ARBA00004477"/>
    </source>
</evidence>
<protein>
    <recommendedName>
        <fullName evidence="15">Monocarboxylate transporter 11</fullName>
    </recommendedName>
    <alternativeName>
        <fullName evidence="16">Solute carrier family 16 member 11</fullName>
    </alternativeName>
</protein>
<feature type="domain" description="Major facilitator superfamily (MFS) profile" evidence="19">
    <location>
        <begin position="13"/>
        <end position="402"/>
    </location>
</feature>
<evidence type="ECO:0000256" key="8">
    <source>
        <dbReference type="ARBA" id="ARBA00022847"/>
    </source>
</evidence>
<evidence type="ECO:0000256" key="4">
    <source>
        <dbReference type="ARBA" id="ARBA00022448"/>
    </source>
</evidence>
<feature type="transmembrane region" description="Helical" evidence="18">
    <location>
        <begin position="140"/>
        <end position="162"/>
    </location>
</feature>
<evidence type="ECO:0000256" key="16">
    <source>
        <dbReference type="ARBA" id="ARBA00078723"/>
    </source>
</evidence>
<dbReference type="InterPro" id="IPR050327">
    <property type="entry name" value="Proton-linked_MCT"/>
</dbReference>
<dbReference type="OrthoDB" id="2213137at2759"/>
<dbReference type="EMBL" id="BC135291">
    <property type="protein sequence ID" value="AAI35292.1"/>
    <property type="molecule type" value="mRNA"/>
</dbReference>
<keyword evidence="9 18" id="KW-1133">Transmembrane helix</keyword>
<gene>
    <name evidence="21 23 24" type="primary">slc16a13</name>
    <name evidence="20" type="synonym">LOC100038279</name>
</gene>
<dbReference type="PROSITE" id="PS50850">
    <property type="entry name" value="MFS"/>
    <property type="match status" value="1"/>
</dbReference>
<feature type="compositionally biased region" description="Polar residues" evidence="17">
    <location>
        <begin position="407"/>
        <end position="417"/>
    </location>
</feature>
<feature type="region of interest" description="Disordered" evidence="17">
    <location>
        <begin position="407"/>
        <end position="492"/>
    </location>
</feature>
<comment type="subcellular location">
    <subcellularLocation>
        <location evidence="2">Cell membrane</location>
        <topology evidence="2">Multi-pass membrane protein</topology>
    </subcellularLocation>
    <subcellularLocation>
        <location evidence="1">Endoplasmic reticulum membrane</location>
        <topology evidence="1">Multi-pass membrane protein</topology>
    </subcellularLocation>
</comment>
<evidence type="ECO:0000256" key="12">
    <source>
        <dbReference type="ARBA" id="ARBA00047693"/>
    </source>
</evidence>
<feature type="transmembrane region" description="Helical" evidence="18">
    <location>
        <begin position="105"/>
        <end position="133"/>
    </location>
</feature>
<dbReference type="InterPro" id="IPR048233">
    <property type="entry name" value="MFS_MCT_13"/>
</dbReference>
<dbReference type="Ensembl" id="ENSXETT00000115619">
    <property type="protein sequence ID" value="ENSXETP00000103136"/>
    <property type="gene ID" value="ENSXETG00000046558"/>
</dbReference>
<dbReference type="InterPro" id="IPR011701">
    <property type="entry name" value="MFS"/>
</dbReference>
<evidence type="ECO:0000256" key="3">
    <source>
        <dbReference type="ARBA" id="ARBA00006727"/>
    </source>
</evidence>
<proteinExistence type="evidence at transcript level"/>
<dbReference type="Gene3D" id="1.20.1250.20">
    <property type="entry name" value="MFS general substrate transporter like domains"/>
    <property type="match status" value="1"/>
</dbReference>
<dbReference type="CTD" id="201232"/>
<comment type="similarity">
    <text evidence="3">Belongs to the major facilitator superfamily. Monocarboxylate porter (TC 2.A.1.13) family.</text>
</comment>
<evidence type="ECO:0000256" key="11">
    <source>
        <dbReference type="ARBA" id="ARBA00023136"/>
    </source>
</evidence>
<feature type="transmembrane region" description="Helical" evidence="18">
    <location>
        <begin position="251"/>
        <end position="269"/>
    </location>
</feature>
<evidence type="ECO:0000256" key="15">
    <source>
        <dbReference type="ARBA" id="ARBA00073864"/>
    </source>
</evidence>
<comment type="subunit">
    <text evidence="14">Interacts with isoform 2 of BSG.</text>
</comment>
<keyword evidence="5" id="KW-1003">Cell membrane</keyword>
<evidence type="ECO:0000313" key="24">
    <source>
        <dbReference type="Xenbase" id="XB-GENE-5905916"/>
    </source>
</evidence>
<dbReference type="GeneTree" id="ENSGT00940000159372"/>
<dbReference type="FunFam" id="1.20.1250.20:FF:000187">
    <property type="entry name" value="Solute carrier family 16 member 11"/>
    <property type="match status" value="1"/>
</dbReference>
<dbReference type="Pfam" id="PF07690">
    <property type="entry name" value="MFS_1"/>
    <property type="match status" value="1"/>
</dbReference>
<keyword evidence="11 18" id="KW-0472">Membrane</keyword>
<reference evidence="23" key="5">
    <citation type="submission" date="2025-04" db="UniProtKB">
        <authorList>
            <consortium name="RefSeq"/>
        </authorList>
    </citation>
    <scope>IDENTIFICATION</scope>
</reference>
<keyword evidence="6 18" id="KW-0812">Transmembrane</keyword>
<feature type="compositionally biased region" description="Polar residues" evidence="17">
    <location>
        <begin position="428"/>
        <end position="465"/>
    </location>
</feature>
<dbReference type="GO" id="GO:0005789">
    <property type="term" value="C:endoplasmic reticulum membrane"/>
    <property type="evidence" value="ECO:0007669"/>
    <property type="project" value="UniProtKB-SubCell"/>
</dbReference>
<evidence type="ECO:0000256" key="18">
    <source>
        <dbReference type="SAM" id="Phobius"/>
    </source>
</evidence>
<dbReference type="InterPro" id="IPR020846">
    <property type="entry name" value="MFS_dom"/>
</dbReference>
<feature type="transmembrane region" description="Helical" evidence="18">
    <location>
        <begin position="82"/>
        <end position="99"/>
    </location>
</feature>
<feature type="transmembrane region" description="Helical" evidence="18">
    <location>
        <begin position="338"/>
        <end position="359"/>
    </location>
</feature>
<dbReference type="GO" id="GO:0006629">
    <property type="term" value="P:lipid metabolic process"/>
    <property type="evidence" value="ECO:0007669"/>
    <property type="project" value="UniProtKB-KW"/>
</dbReference>
<evidence type="ECO:0000313" key="22">
    <source>
        <dbReference type="Proteomes" id="UP000008143"/>
    </source>
</evidence>
<evidence type="ECO:0000313" key="20">
    <source>
        <dbReference type="EMBL" id="AAI35292.1"/>
    </source>
</evidence>
<reference evidence="23" key="1">
    <citation type="journal article" date="2002" name="Dev. Dyn.">
        <title>Genetic and genomic tools for Xenopus research: The NIH Xenopus initiative.</title>
        <authorList>
            <person name="Klein S.L."/>
            <person name="Strausberg R.L."/>
            <person name="Wagner L."/>
            <person name="Pontius J."/>
            <person name="Clifton S.W."/>
            <person name="Richardson P."/>
        </authorList>
    </citation>
    <scope>NUCLEOTIDE SEQUENCE</scope>
</reference>
<dbReference type="GO" id="GO:0005886">
    <property type="term" value="C:plasma membrane"/>
    <property type="evidence" value="ECO:0000318"/>
    <property type="project" value="GO_Central"/>
</dbReference>
<dbReference type="OMA" id="DLVWQIS"/>
<dbReference type="Proteomes" id="UP000008143">
    <property type="component" value="Chromosome 3"/>
</dbReference>
<evidence type="ECO:0000256" key="10">
    <source>
        <dbReference type="ARBA" id="ARBA00023098"/>
    </source>
</evidence>
<reference evidence="21" key="3">
    <citation type="journal article" date="2010" name="Science">
        <title>The genome of the Western clawed frog Xenopus tropicalis.</title>
        <authorList>
            <person name="Hellsten U."/>
            <person name="Harland R.M."/>
            <person name="Gilchrist M.J."/>
            <person name="Hendrix D."/>
            <person name="Jurka J."/>
            <person name="Kapitonov V."/>
            <person name="Ovcharenko I."/>
            <person name="Putnam N.H."/>
            <person name="Shu S."/>
            <person name="Taher L."/>
            <person name="Blitz I.L."/>
            <person name="Blumberg B."/>
            <person name="Dichmann D.S."/>
            <person name="Dubchak I."/>
            <person name="Amaya E."/>
            <person name="Detter J.C."/>
            <person name="Fletcher R."/>
            <person name="Gerhard D.S."/>
            <person name="Goodstein D."/>
            <person name="Graves T."/>
            <person name="Grigoriev I.V."/>
            <person name="Grimwood J."/>
            <person name="Kawashima T."/>
            <person name="Lindquist E."/>
            <person name="Lucas S.M."/>
            <person name="Mead P.E."/>
            <person name="Mitros T."/>
            <person name="Ogino H."/>
            <person name="Ohta Y."/>
            <person name="Poliakov A.V."/>
            <person name="Pollet N."/>
            <person name="Robert J."/>
            <person name="Salamov A."/>
            <person name="Sater A.K."/>
            <person name="Schmutz J."/>
            <person name="Terry A."/>
            <person name="Vize P.D."/>
            <person name="Warren W.C."/>
            <person name="Wells D."/>
            <person name="Wills A."/>
            <person name="Wilson R.K."/>
            <person name="Zimmerman L.B."/>
            <person name="Zorn A.M."/>
            <person name="Grainger R."/>
            <person name="Grammer T."/>
            <person name="Khokha M.K."/>
            <person name="Richardson P.M."/>
            <person name="Rokhsar D.S."/>
        </authorList>
    </citation>
    <scope>NUCLEOTIDE SEQUENCE [LARGE SCALE GENOMIC DNA]</scope>
    <source>
        <strain evidence="21">Nigerian</strain>
    </source>
</reference>
<evidence type="ECO:0000256" key="6">
    <source>
        <dbReference type="ARBA" id="ARBA00022692"/>
    </source>
</evidence>
<dbReference type="Xenbase" id="XB-GENE-5905916">
    <property type="gene designation" value="slc16a13"/>
</dbReference>
<keyword evidence="22" id="KW-1185">Reference proteome</keyword>
<dbReference type="DNASU" id="100038279"/>
<comment type="catalytic activity">
    <reaction evidence="12">
        <text>pyruvate(out) + H(+)(out) = pyruvate(in) + H(+)(in)</text>
        <dbReference type="Rhea" id="RHEA:64720"/>
        <dbReference type="ChEBI" id="CHEBI:15361"/>
        <dbReference type="ChEBI" id="CHEBI:15378"/>
    </reaction>
</comment>
<reference evidence="21" key="4">
    <citation type="submission" date="2021-03" db="UniProtKB">
        <authorList>
            <consortium name="Ensembl"/>
        </authorList>
    </citation>
    <scope>IDENTIFICATION</scope>
</reference>
<organism evidence="20">
    <name type="scientific">Xenopus tropicalis</name>
    <name type="common">Western clawed frog</name>
    <name type="synonym">Silurana tropicalis</name>
    <dbReference type="NCBI Taxonomy" id="8364"/>
    <lineage>
        <taxon>Eukaryota</taxon>
        <taxon>Metazoa</taxon>
        <taxon>Chordata</taxon>
        <taxon>Craniata</taxon>
        <taxon>Vertebrata</taxon>
        <taxon>Euteleostomi</taxon>
        <taxon>Amphibia</taxon>
        <taxon>Batrachia</taxon>
        <taxon>Anura</taxon>
        <taxon>Pipoidea</taxon>
        <taxon>Pipidae</taxon>
        <taxon>Xenopodinae</taxon>
        <taxon>Xenopus</taxon>
        <taxon>Silurana</taxon>
    </lineage>
</organism>
<feature type="transmembrane region" description="Helical" evidence="18">
    <location>
        <begin position="281"/>
        <end position="301"/>
    </location>
</feature>
<dbReference type="AlphaFoldDB" id="A4IGX9"/>
<evidence type="ECO:0000313" key="23">
    <source>
        <dbReference type="RefSeq" id="NP_001090862.1"/>
    </source>
</evidence>
<feature type="transmembrane region" description="Helical" evidence="18">
    <location>
        <begin position="307"/>
        <end position="326"/>
    </location>
</feature>
<feature type="transmembrane region" description="Helical" evidence="18">
    <location>
        <begin position="371"/>
        <end position="391"/>
    </location>
</feature>
<feature type="compositionally biased region" description="Polar residues" evidence="17">
    <location>
        <begin position="475"/>
        <end position="492"/>
    </location>
</feature>
<accession>A4IGX9</accession>
<name>A4IGX9_XENTR</name>
<dbReference type="PANTHER" id="PTHR11360:SF19">
    <property type="entry name" value="MONOCARBOXYLATE TRANSPORTER 13"/>
    <property type="match status" value="1"/>
</dbReference>
<evidence type="ECO:0000256" key="7">
    <source>
        <dbReference type="ARBA" id="ARBA00022824"/>
    </source>
</evidence>
<keyword evidence="10" id="KW-0443">Lipid metabolism</keyword>
<dbReference type="AGR" id="Xenbase:XB-GENE-5905916"/>
<dbReference type="GO" id="GO:0015293">
    <property type="term" value="F:symporter activity"/>
    <property type="evidence" value="ECO:0007669"/>
    <property type="project" value="UniProtKB-KW"/>
</dbReference>
<sequence>MPCSLPRQGDIRGAVLLLSCFMQAGLVFGTVRSLGVFFPAFVENFESAAGSVSWVTSCGVAVQQLLSPLGCSLALRFGSRPVVILGGLLSALGMFFASFATELYQLYLCIGGLSGLGWAMIFSPTMAAVTCYFKRRRSLATGFVLMGVGVFSFALSPLLQYLLETYSWRGALLLLSGLALHSVPCGALLRPRNPTEPQEPSYPFLWGWKLLGEGVFLRYCLAITSINTGYFVPYVHLVAHMRAQGAGEWHAAMVMSVVGVADVGGRLFAGWLSDLAPRHTLMFLSLWTGLSGVILGLLPLATKVVEMGAAAVAFGFCAGALTPGVFSALPGVVGDQRVLPALGLLQMIESGGGLLGAPISGWLCDLTGDFTASFAVAGSFLILGALILLTVPRVFCTKQTNPSLNNKAFTSWDGQSSSREHKKPPVKNISQGRSTKDQSFIITTDQSQIRTEGELSGSTDQSELKNGTGLPLYETNGQPWSSSPKSLFRSTWTNHNNGDAYFKVANHEAPPPRDVI</sequence>
<evidence type="ECO:0000256" key="2">
    <source>
        <dbReference type="ARBA" id="ARBA00004651"/>
    </source>
</evidence>
<evidence type="ECO:0000256" key="5">
    <source>
        <dbReference type="ARBA" id="ARBA00022475"/>
    </source>
</evidence>
<dbReference type="InterPro" id="IPR036259">
    <property type="entry name" value="MFS_trans_sf"/>
</dbReference>
<evidence type="ECO:0000256" key="13">
    <source>
        <dbReference type="ARBA" id="ARBA00053773"/>
    </source>
</evidence>
<evidence type="ECO:0000259" key="19">
    <source>
        <dbReference type="PROSITE" id="PS50850"/>
    </source>
</evidence>